<protein>
    <submittedName>
        <fullName evidence="1">ATP-NAD kinase family protein</fullName>
    </submittedName>
</protein>
<dbReference type="GO" id="GO:0016301">
    <property type="term" value="F:kinase activity"/>
    <property type="evidence" value="ECO:0007669"/>
    <property type="project" value="UniProtKB-KW"/>
</dbReference>
<dbReference type="Proteomes" id="UP001467690">
    <property type="component" value="Unassembled WGS sequence"/>
</dbReference>
<dbReference type="InterPro" id="IPR017438">
    <property type="entry name" value="ATP-NAD_kinase_N"/>
</dbReference>
<dbReference type="InterPro" id="IPR016064">
    <property type="entry name" value="NAD/diacylglycerol_kinase_sf"/>
</dbReference>
<accession>A0ABV1RKG5</accession>
<name>A0ABV1RKG5_9ALTE</name>
<evidence type="ECO:0000313" key="2">
    <source>
        <dbReference type="Proteomes" id="UP001467690"/>
    </source>
</evidence>
<reference evidence="1 2" key="1">
    <citation type="submission" date="2024-06" db="EMBL/GenBank/DDBJ databases">
        <authorList>
            <person name="Chen R.Y."/>
        </authorList>
    </citation>
    <scope>NUCLEOTIDE SEQUENCE [LARGE SCALE GENOMIC DNA]</scope>
    <source>
        <strain evidence="1 2">D2</strain>
    </source>
</reference>
<dbReference type="InterPro" id="IPR011386">
    <property type="entry name" value="Put_ATP-NAD_kin"/>
</dbReference>
<dbReference type="Pfam" id="PF20143">
    <property type="entry name" value="NAD_kinase_C"/>
    <property type="match status" value="1"/>
</dbReference>
<keyword evidence="2" id="KW-1185">Reference proteome</keyword>
<organism evidence="1 2">
    <name type="scientific">Catenovulum sediminis</name>
    <dbReference type="NCBI Taxonomy" id="1740262"/>
    <lineage>
        <taxon>Bacteria</taxon>
        <taxon>Pseudomonadati</taxon>
        <taxon>Pseudomonadota</taxon>
        <taxon>Gammaproteobacteria</taxon>
        <taxon>Alteromonadales</taxon>
        <taxon>Alteromonadaceae</taxon>
        <taxon>Catenovulum</taxon>
    </lineage>
</organism>
<dbReference type="EMBL" id="JBELOE010000265">
    <property type="protein sequence ID" value="MER2493427.1"/>
    <property type="molecule type" value="Genomic_DNA"/>
</dbReference>
<dbReference type="RefSeq" id="WP_350402612.1">
    <property type="nucleotide sequence ID" value="NZ_JBELOE010000265.1"/>
</dbReference>
<dbReference type="PANTHER" id="PTHR40697:SF2">
    <property type="entry name" value="ATP-NAD KINASE-RELATED"/>
    <property type="match status" value="1"/>
</dbReference>
<dbReference type="InterPro" id="IPR039065">
    <property type="entry name" value="AcoX-like"/>
</dbReference>
<dbReference type="PANTHER" id="PTHR40697">
    <property type="entry name" value="ACETOIN CATABOLISM PROTEIN X"/>
    <property type="match status" value="1"/>
</dbReference>
<dbReference type="PIRSF" id="PIRSF016907">
    <property type="entry name" value="Kin_ATP-NAD"/>
    <property type="match status" value="1"/>
</dbReference>
<dbReference type="InterPro" id="IPR002504">
    <property type="entry name" value="NADK"/>
</dbReference>
<gene>
    <name evidence="1" type="ORF">ABS311_16235</name>
</gene>
<keyword evidence="1" id="KW-0418">Kinase</keyword>
<proteinExistence type="predicted"/>
<sequence length="373" mass="40106">MKKLKIGLLINPVAGLGGSVALKGSDGENIQQQAIQLGATPQAEEKALRALQHVVDYKNKVEFYTVSGQMGEHICQKLQFSHSIVHTTSGKTSASDTEHAINEFENIDLDIIVFAGGDGTARNVTKALNKDIPVLGIPAGCKIHSGVYSVTPSAAGKLLQKLLTGEMLSVSYADVMDIDESSFRQGIVKTKRYGELPVPMDLTYIQAVKQGGIEHDELVLADICADILENMEDDTLYLIGSGATTKSLMDELQLDSTLLGIDAVYQENLIGKDLTALQIEELVADYPKTKLIVSPIGGQGHLFGRGNQQLSAKTLAAIGKNNTIVVSTKSKLKALQGRPLIIDVLDQNVAKSYKGLIKITTGYHDSVLYSITD</sequence>
<dbReference type="Pfam" id="PF01513">
    <property type="entry name" value="NAD_kinase"/>
    <property type="match status" value="1"/>
</dbReference>
<keyword evidence="1" id="KW-0808">Transferase</keyword>
<dbReference type="Gene3D" id="3.40.50.10330">
    <property type="entry name" value="Probable inorganic polyphosphate/atp-NAD kinase, domain 1"/>
    <property type="match status" value="1"/>
</dbReference>
<evidence type="ECO:0000313" key="1">
    <source>
        <dbReference type="EMBL" id="MER2493427.1"/>
    </source>
</evidence>
<dbReference type="SUPFAM" id="SSF111331">
    <property type="entry name" value="NAD kinase/diacylglycerol kinase-like"/>
    <property type="match status" value="1"/>
</dbReference>
<comment type="caution">
    <text evidence="1">The sequence shown here is derived from an EMBL/GenBank/DDBJ whole genome shotgun (WGS) entry which is preliminary data.</text>
</comment>